<dbReference type="InterPro" id="IPR000847">
    <property type="entry name" value="LysR_HTH_N"/>
</dbReference>
<keyword evidence="3" id="KW-0238">DNA-binding</keyword>
<evidence type="ECO:0000256" key="3">
    <source>
        <dbReference type="ARBA" id="ARBA00023125"/>
    </source>
</evidence>
<reference evidence="6" key="1">
    <citation type="journal article" date="2021" name="PeerJ">
        <title>Extensive microbial diversity within the chicken gut microbiome revealed by metagenomics and culture.</title>
        <authorList>
            <person name="Gilroy R."/>
            <person name="Ravi A."/>
            <person name="Getino M."/>
            <person name="Pursley I."/>
            <person name="Horton D.L."/>
            <person name="Alikhan N.F."/>
            <person name="Baker D."/>
            <person name="Gharbi K."/>
            <person name="Hall N."/>
            <person name="Watson M."/>
            <person name="Adriaenssens E.M."/>
            <person name="Foster-Nyarko E."/>
            <person name="Jarju S."/>
            <person name="Secka A."/>
            <person name="Antonio M."/>
            <person name="Oren A."/>
            <person name="Chaudhuri R.R."/>
            <person name="La Ragione R."/>
            <person name="Hildebrand F."/>
            <person name="Pallen M.J."/>
        </authorList>
    </citation>
    <scope>NUCLEOTIDE SEQUENCE</scope>
    <source>
        <strain evidence="6">811</strain>
    </source>
</reference>
<proteinExistence type="inferred from homology"/>
<dbReference type="InterPro" id="IPR036390">
    <property type="entry name" value="WH_DNA-bd_sf"/>
</dbReference>
<dbReference type="PANTHER" id="PTHR30126:SF94">
    <property type="entry name" value="LYSR FAMILY TRANSCRIPTIONAL REGULATOR"/>
    <property type="match status" value="1"/>
</dbReference>
<dbReference type="SUPFAM" id="SSF46785">
    <property type="entry name" value="Winged helix' DNA-binding domain"/>
    <property type="match status" value="1"/>
</dbReference>
<dbReference type="PROSITE" id="PS50931">
    <property type="entry name" value="HTH_LYSR"/>
    <property type="match status" value="1"/>
</dbReference>
<dbReference type="CDD" id="cd05466">
    <property type="entry name" value="PBP2_LTTR_substrate"/>
    <property type="match status" value="1"/>
</dbReference>
<sequence>MTIRHLRVFLTVCKQGSITKAAEELHTVQPSVSLTISELEKHYGIVLFDRIGRRLVLTDFGRQLAVKAQEAVEAFDEFEAFAHTAEEKPYVRVGSSLTIGRVLLPELFLSVHSTHPEIRLSAAVCPAAQLEEKLLAGTVDFALLEGNTSSPYLRHTPFARDRLAAVCAPSFPAADRLTLAQLSNCKLLLREPGSASRDFIDSLFALENLHPEPVVESASNEALLSLAAEGEGIAILPQTLAAPLLQSGKLCEITLENVCLVREYCIAFHKDKRFTKAQRQVYELSLALTNNKTF</sequence>
<dbReference type="GO" id="GO:0000976">
    <property type="term" value="F:transcription cis-regulatory region binding"/>
    <property type="evidence" value="ECO:0007669"/>
    <property type="project" value="TreeGrafter"/>
</dbReference>
<accession>A0A9D1V969</accession>
<dbReference type="GO" id="GO:0003700">
    <property type="term" value="F:DNA-binding transcription factor activity"/>
    <property type="evidence" value="ECO:0007669"/>
    <property type="project" value="InterPro"/>
</dbReference>
<dbReference type="AlphaFoldDB" id="A0A9D1V969"/>
<dbReference type="Pfam" id="PF03466">
    <property type="entry name" value="LysR_substrate"/>
    <property type="match status" value="1"/>
</dbReference>
<keyword evidence="4" id="KW-0804">Transcription</keyword>
<dbReference type="SUPFAM" id="SSF53850">
    <property type="entry name" value="Periplasmic binding protein-like II"/>
    <property type="match status" value="1"/>
</dbReference>
<gene>
    <name evidence="6" type="ORF">H9741_08345</name>
</gene>
<evidence type="ECO:0000313" key="6">
    <source>
        <dbReference type="EMBL" id="HIX08465.1"/>
    </source>
</evidence>
<evidence type="ECO:0000313" key="7">
    <source>
        <dbReference type="Proteomes" id="UP000824204"/>
    </source>
</evidence>
<dbReference type="FunFam" id="1.10.10.10:FF:000001">
    <property type="entry name" value="LysR family transcriptional regulator"/>
    <property type="match status" value="1"/>
</dbReference>
<feature type="domain" description="HTH lysR-type" evidence="5">
    <location>
        <begin position="1"/>
        <end position="58"/>
    </location>
</feature>
<dbReference type="InterPro" id="IPR005119">
    <property type="entry name" value="LysR_subst-bd"/>
</dbReference>
<dbReference type="Gene3D" id="3.40.190.290">
    <property type="match status" value="1"/>
</dbReference>
<dbReference type="EMBL" id="DXFX01000107">
    <property type="protein sequence ID" value="HIX08465.1"/>
    <property type="molecule type" value="Genomic_DNA"/>
</dbReference>
<comment type="similarity">
    <text evidence="1">Belongs to the LysR transcriptional regulatory family.</text>
</comment>
<dbReference type="Pfam" id="PF00126">
    <property type="entry name" value="HTH_1"/>
    <property type="match status" value="1"/>
</dbReference>
<dbReference type="PRINTS" id="PR00039">
    <property type="entry name" value="HTHLYSR"/>
</dbReference>
<reference evidence="6" key="2">
    <citation type="submission" date="2021-04" db="EMBL/GenBank/DDBJ databases">
        <authorList>
            <person name="Gilroy R."/>
        </authorList>
    </citation>
    <scope>NUCLEOTIDE SEQUENCE</scope>
    <source>
        <strain evidence="6">811</strain>
    </source>
</reference>
<name>A0A9D1V969_9FIRM</name>
<comment type="caution">
    <text evidence="6">The sequence shown here is derived from an EMBL/GenBank/DDBJ whole genome shotgun (WGS) entry which is preliminary data.</text>
</comment>
<keyword evidence="2" id="KW-0805">Transcription regulation</keyword>
<dbReference type="Gene3D" id="1.10.10.10">
    <property type="entry name" value="Winged helix-like DNA-binding domain superfamily/Winged helix DNA-binding domain"/>
    <property type="match status" value="1"/>
</dbReference>
<organism evidence="6 7">
    <name type="scientific">Candidatus Borkfalkia faecipullorum</name>
    <dbReference type="NCBI Taxonomy" id="2838510"/>
    <lineage>
        <taxon>Bacteria</taxon>
        <taxon>Bacillati</taxon>
        <taxon>Bacillota</taxon>
        <taxon>Clostridia</taxon>
        <taxon>Christensenellales</taxon>
        <taxon>Christensenellaceae</taxon>
        <taxon>Candidatus Borkfalkia</taxon>
    </lineage>
</organism>
<protein>
    <submittedName>
        <fullName evidence="6">LysR family transcriptional regulator</fullName>
    </submittedName>
</protein>
<evidence type="ECO:0000256" key="1">
    <source>
        <dbReference type="ARBA" id="ARBA00009437"/>
    </source>
</evidence>
<evidence type="ECO:0000256" key="2">
    <source>
        <dbReference type="ARBA" id="ARBA00023015"/>
    </source>
</evidence>
<dbReference type="PANTHER" id="PTHR30126">
    <property type="entry name" value="HTH-TYPE TRANSCRIPTIONAL REGULATOR"/>
    <property type="match status" value="1"/>
</dbReference>
<dbReference type="Proteomes" id="UP000824204">
    <property type="component" value="Unassembled WGS sequence"/>
</dbReference>
<evidence type="ECO:0000259" key="5">
    <source>
        <dbReference type="PROSITE" id="PS50931"/>
    </source>
</evidence>
<evidence type="ECO:0000256" key="4">
    <source>
        <dbReference type="ARBA" id="ARBA00023163"/>
    </source>
</evidence>
<dbReference type="InterPro" id="IPR036388">
    <property type="entry name" value="WH-like_DNA-bd_sf"/>
</dbReference>